<evidence type="ECO:0000259" key="16">
    <source>
        <dbReference type="Pfam" id="PF07687"/>
    </source>
</evidence>
<feature type="active site" description="Proton acceptor" evidence="15">
    <location>
        <position position="142"/>
    </location>
</feature>
<keyword evidence="8 15" id="KW-0378">Hydrolase</keyword>
<evidence type="ECO:0000256" key="5">
    <source>
        <dbReference type="ARBA" id="ARBA00022391"/>
    </source>
</evidence>
<dbReference type="NCBIfam" id="TIGR01246">
    <property type="entry name" value="dapE_proteo"/>
    <property type="match status" value="1"/>
</dbReference>
<dbReference type="InterPro" id="IPR036264">
    <property type="entry name" value="Bact_exopeptidase_dim_dom"/>
</dbReference>
<keyword evidence="18" id="KW-1185">Reference proteome</keyword>
<reference evidence="17 18" key="1">
    <citation type="submission" date="2020-08" db="EMBL/GenBank/DDBJ databases">
        <title>Genomic Encyclopedia of Type Strains, Phase IV (KMG-IV): sequencing the most valuable type-strain genomes for metagenomic binning, comparative biology and taxonomic classification.</title>
        <authorList>
            <person name="Goeker M."/>
        </authorList>
    </citation>
    <scope>NUCLEOTIDE SEQUENCE [LARGE SCALE GENOMIC DNA]</scope>
    <source>
        <strain evidence="17 18">DSM 25024</strain>
    </source>
</reference>
<dbReference type="CDD" id="cd03891">
    <property type="entry name" value="M20_DapE_proteobac"/>
    <property type="match status" value="1"/>
</dbReference>
<evidence type="ECO:0000256" key="7">
    <source>
        <dbReference type="ARBA" id="ARBA00022723"/>
    </source>
</evidence>
<keyword evidence="6 15" id="KW-0028">Amino-acid biosynthesis</keyword>
<dbReference type="Pfam" id="PF01546">
    <property type="entry name" value="Peptidase_M20"/>
    <property type="match status" value="1"/>
</dbReference>
<keyword evidence="9 15" id="KW-0862">Zinc</keyword>
<name>A0A7W6FUH0_9HYPH</name>
<comment type="function">
    <text evidence="15">Catalyzes the hydrolysis of N-succinyl-L,L-diaminopimelic acid (SDAP), forming succinate and LL-2,6-diaminopimelate (DAP), an intermediate involved in the bacterial biosynthesis of lysine and meso-diaminopimelic acid, an essential component of bacterial cell walls.</text>
</comment>
<evidence type="ECO:0000256" key="3">
    <source>
        <dbReference type="ARBA" id="ARBA00011738"/>
    </source>
</evidence>
<evidence type="ECO:0000256" key="14">
    <source>
        <dbReference type="ARBA" id="ARBA00051301"/>
    </source>
</evidence>
<protein>
    <recommendedName>
        <fullName evidence="5 15">Succinyl-diaminopimelate desuccinylase</fullName>
        <shortName evidence="15">SDAP desuccinylase</shortName>
        <ecNumber evidence="4 15">3.5.1.18</ecNumber>
    </recommendedName>
    <alternativeName>
        <fullName evidence="13 15">N-succinyl-LL-2,6-diaminoheptanedioate amidohydrolase</fullName>
    </alternativeName>
</protein>
<keyword evidence="11 15" id="KW-0457">Lysine biosynthesis</keyword>
<evidence type="ECO:0000313" key="17">
    <source>
        <dbReference type="EMBL" id="MBB3936061.1"/>
    </source>
</evidence>
<comment type="catalytic activity">
    <reaction evidence="14 15">
        <text>N-succinyl-(2S,6S)-2,6-diaminopimelate + H2O = (2S,6S)-2,6-diaminopimelate + succinate</text>
        <dbReference type="Rhea" id="RHEA:22608"/>
        <dbReference type="ChEBI" id="CHEBI:15377"/>
        <dbReference type="ChEBI" id="CHEBI:30031"/>
        <dbReference type="ChEBI" id="CHEBI:57609"/>
        <dbReference type="ChEBI" id="CHEBI:58087"/>
        <dbReference type="EC" id="3.5.1.18"/>
    </reaction>
</comment>
<dbReference type="PROSITE" id="PS00759">
    <property type="entry name" value="ARGE_DAPE_CPG2_2"/>
    <property type="match status" value="1"/>
</dbReference>
<evidence type="ECO:0000256" key="15">
    <source>
        <dbReference type="HAMAP-Rule" id="MF_01690"/>
    </source>
</evidence>
<comment type="similarity">
    <text evidence="2 15">Belongs to the peptidase M20A family. DapE subfamily.</text>
</comment>
<evidence type="ECO:0000256" key="11">
    <source>
        <dbReference type="ARBA" id="ARBA00023154"/>
    </source>
</evidence>
<feature type="binding site" evidence="15">
    <location>
        <position position="108"/>
    </location>
    <ligand>
        <name>Zn(2+)</name>
        <dbReference type="ChEBI" id="CHEBI:29105"/>
        <label>1</label>
    </ligand>
</feature>
<evidence type="ECO:0000256" key="13">
    <source>
        <dbReference type="ARBA" id="ARBA00031891"/>
    </source>
</evidence>
<dbReference type="Gene3D" id="3.40.630.10">
    <property type="entry name" value="Zn peptidases"/>
    <property type="match status" value="2"/>
</dbReference>
<dbReference type="NCBIfam" id="NF009557">
    <property type="entry name" value="PRK13009.1"/>
    <property type="match status" value="1"/>
</dbReference>
<dbReference type="EMBL" id="JACIDO010000004">
    <property type="protein sequence ID" value="MBB3936061.1"/>
    <property type="molecule type" value="Genomic_DNA"/>
</dbReference>
<dbReference type="AlphaFoldDB" id="A0A7W6FUH0"/>
<keyword evidence="10 15" id="KW-0220">Diaminopimelate biosynthesis</keyword>
<feature type="binding site" evidence="15">
    <location>
        <position position="359"/>
    </location>
    <ligand>
        <name>Zn(2+)</name>
        <dbReference type="ChEBI" id="CHEBI:29105"/>
        <label>2</label>
    </ligand>
</feature>
<comment type="cofactor">
    <cofactor evidence="15">
        <name>Zn(2+)</name>
        <dbReference type="ChEBI" id="CHEBI:29105"/>
    </cofactor>
    <cofactor evidence="15">
        <name>Co(2+)</name>
        <dbReference type="ChEBI" id="CHEBI:48828"/>
    </cofactor>
    <text evidence="15">Binds 2 Zn(2+) or Co(2+) ions per subunit.</text>
</comment>
<dbReference type="PANTHER" id="PTHR43808">
    <property type="entry name" value="ACETYLORNITHINE DEACETYLASE"/>
    <property type="match status" value="1"/>
</dbReference>
<dbReference type="InterPro" id="IPR011650">
    <property type="entry name" value="Peptidase_M20_dimer"/>
</dbReference>
<comment type="subunit">
    <text evidence="3 15">Homodimer.</text>
</comment>
<feature type="domain" description="Peptidase M20 dimerisation" evidence="16">
    <location>
        <begin position="184"/>
        <end position="288"/>
    </location>
</feature>
<gene>
    <name evidence="15" type="primary">dapE</name>
    <name evidence="17" type="ORF">GGR05_002211</name>
</gene>
<evidence type="ECO:0000256" key="9">
    <source>
        <dbReference type="ARBA" id="ARBA00022833"/>
    </source>
</evidence>
<dbReference type="SUPFAM" id="SSF53187">
    <property type="entry name" value="Zn-dependent exopeptidases"/>
    <property type="match status" value="1"/>
</dbReference>
<dbReference type="InterPro" id="IPR050072">
    <property type="entry name" value="Peptidase_M20A"/>
</dbReference>
<dbReference type="RefSeq" id="WP_090963443.1">
    <property type="nucleotide sequence ID" value="NZ_FOOA01000009.1"/>
</dbReference>
<dbReference type="UniPathway" id="UPA00034">
    <property type="reaction ID" value="UER00021"/>
</dbReference>
<dbReference type="GO" id="GO:0008777">
    <property type="term" value="F:acetylornithine deacetylase activity"/>
    <property type="evidence" value="ECO:0007669"/>
    <property type="project" value="TreeGrafter"/>
</dbReference>
<evidence type="ECO:0000256" key="8">
    <source>
        <dbReference type="ARBA" id="ARBA00022801"/>
    </source>
</evidence>
<evidence type="ECO:0000256" key="2">
    <source>
        <dbReference type="ARBA" id="ARBA00006746"/>
    </source>
</evidence>
<dbReference type="InterPro" id="IPR005941">
    <property type="entry name" value="DapE_proteobac"/>
</dbReference>
<evidence type="ECO:0000256" key="4">
    <source>
        <dbReference type="ARBA" id="ARBA00011921"/>
    </source>
</evidence>
<sequence>MTTLPIDPAANLLRLLRCPSVTPDEGGALAELAGLLTPLGFAIERPVFTEAGTPNVENLLARRGETGPHLCFAGHTDVVPPGPEADWRHGPFSGAVENGEMFGRGAVDMKGGIACFVAALARLQARGALDGGRVSLLITGDEEGPAINGTVKLLEFAEARGERFDACLVGEPTNPQRLGDMIKIGRRGSLSGRLALLGRQGHVAYPHLADNPMRRLAAAVDALNEPPLDAGSEAFQPSNLEITAVDTGNAATNVIAGRVTIAFNVRFNDRWTPETLRAELLRRIEAALGGAPYEISWREPVSDVFVTAPGPLTQALSVAVETVTGRRPELSTSGGTSDARFIKNHCPVVEFGLVGATMHMANERVALSDLETLTAIYETFVARWFAAQS</sequence>
<dbReference type="SUPFAM" id="SSF55031">
    <property type="entry name" value="Bacterial exopeptidase dimerisation domain"/>
    <property type="match status" value="1"/>
</dbReference>
<dbReference type="PANTHER" id="PTHR43808:SF31">
    <property type="entry name" value="N-ACETYL-L-CITRULLINE DEACETYLASE"/>
    <property type="match status" value="1"/>
</dbReference>
<feature type="active site" evidence="15">
    <location>
        <position position="77"/>
    </location>
</feature>
<keyword evidence="7 15" id="KW-0479">Metal-binding</keyword>
<evidence type="ECO:0000313" key="18">
    <source>
        <dbReference type="Proteomes" id="UP000531216"/>
    </source>
</evidence>
<comment type="caution">
    <text evidence="17">The sequence shown here is derived from an EMBL/GenBank/DDBJ whole genome shotgun (WGS) entry which is preliminary data.</text>
</comment>
<dbReference type="InterPro" id="IPR001261">
    <property type="entry name" value="ArgE/DapE_CS"/>
</dbReference>
<dbReference type="HAMAP" id="MF_01690">
    <property type="entry name" value="DapE"/>
    <property type="match status" value="1"/>
</dbReference>
<feature type="binding site" evidence="15">
    <location>
        <position position="75"/>
    </location>
    <ligand>
        <name>Zn(2+)</name>
        <dbReference type="ChEBI" id="CHEBI:29105"/>
        <label>1</label>
    </ligand>
</feature>
<dbReference type="EC" id="3.5.1.18" evidence="4 15"/>
<dbReference type="Pfam" id="PF07687">
    <property type="entry name" value="M20_dimer"/>
    <property type="match status" value="1"/>
</dbReference>
<comment type="pathway">
    <text evidence="1 15">Amino-acid biosynthesis; L-lysine biosynthesis via DAP pathway; LL-2,6-diaminopimelate from (S)-tetrahydrodipicolinate (succinylase route): step 3/3.</text>
</comment>
<proteinExistence type="inferred from homology"/>
<dbReference type="GO" id="GO:0019877">
    <property type="term" value="P:diaminopimelate biosynthetic process"/>
    <property type="evidence" value="ECO:0007669"/>
    <property type="project" value="UniProtKB-UniRule"/>
</dbReference>
<evidence type="ECO:0000256" key="1">
    <source>
        <dbReference type="ARBA" id="ARBA00005130"/>
    </source>
</evidence>
<evidence type="ECO:0000256" key="6">
    <source>
        <dbReference type="ARBA" id="ARBA00022605"/>
    </source>
</evidence>
<dbReference type="Proteomes" id="UP000531216">
    <property type="component" value="Unassembled WGS sequence"/>
</dbReference>
<evidence type="ECO:0000256" key="10">
    <source>
        <dbReference type="ARBA" id="ARBA00022915"/>
    </source>
</evidence>
<dbReference type="GO" id="GO:0009014">
    <property type="term" value="F:succinyl-diaminopimelate desuccinylase activity"/>
    <property type="evidence" value="ECO:0007669"/>
    <property type="project" value="UniProtKB-UniRule"/>
</dbReference>
<dbReference type="OrthoDB" id="9809784at2"/>
<keyword evidence="12 15" id="KW-0170">Cobalt</keyword>
<dbReference type="GO" id="GO:0008270">
    <property type="term" value="F:zinc ion binding"/>
    <property type="evidence" value="ECO:0007669"/>
    <property type="project" value="UniProtKB-UniRule"/>
</dbReference>
<feature type="binding site" evidence="15">
    <location>
        <position position="171"/>
    </location>
    <ligand>
        <name>Zn(2+)</name>
        <dbReference type="ChEBI" id="CHEBI:29105"/>
        <label>1</label>
    </ligand>
</feature>
<dbReference type="InterPro" id="IPR002933">
    <property type="entry name" value="Peptidase_M20"/>
</dbReference>
<dbReference type="GO" id="GO:0050897">
    <property type="term" value="F:cobalt ion binding"/>
    <property type="evidence" value="ECO:0007669"/>
    <property type="project" value="UniProtKB-UniRule"/>
</dbReference>
<dbReference type="GO" id="GO:0009089">
    <property type="term" value="P:lysine biosynthetic process via diaminopimelate"/>
    <property type="evidence" value="ECO:0007669"/>
    <property type="project" value="UniProtKB-UniRule"/>
</dbReference>
<evidence type="ECO:0000256" key="12">
    <source>
        <dbReference type="ARBA" id="ARBA00023285"/>
    </source>
</evidence>
<organism evidence="17 18">
    <name type="scientific">Aureimonas phyllosphaerae</name>
    <dbReference type="NCBI Taxonomy" id="1166078"/>
    <lineage>
        <taxon>Bacteria</taxon>
        <taxon>Pseudomonadati</taxon>
        <taxon>Pseudomonadota</taxon>
        <taxon>Alphaproteobacteria</taxon>
        <taxon>Hyphomicrobiales</taxon>
        <taxon>Aurantimonadaceae</taxon>
        <taxon>Aureimonas</taxon>
    </lineage>
</organism>
<feature type="binding site" evidence="15">
    <location>
        <position position="143"/>
    </location>
    <ligand>
        <name>Zn(2+)</name>
        <dbReference type="ChEBI" id="CHEBI:29105"/>
        <label>2</label>
    </ligand>
</feature>
<accession>A0A7W6FUH0</accession>
<dbReference type="GO" id="GO:0006526">
    <property type="term" value="P:L-arginine biosynthetic process"/>
    <property type="evidence" value="ECO:0007669"/>
    <property type="project" value="TreeGrafter"/>
</dbReference>
<feature type="binding site" evidence="15">
    <location>
        <position position="108"/>
    </location>
    <ligand>
        <name>Zn(2+)</name>
        <dbReference type="ChEBI" id="CHEBI:29105"/>
        <label>2</label>
    </ligand>
</feature>